<proteinExistence type="predicted"/>
<protein>
    <submittedName>
        <fullName evidence="1">Uncharacterized protein</fullName>
    </submittedName>
</protein>
<reference evidence="2" key="1">
    <citation type="submission" date="2016-10" db="EMBL/GenBank/DDBJ databases">
        <authorList>
            <person name="Varghese N."/>
            <person name="Submissions S."/>
        </authorList>
    </citation>
    <scope>NUCLEOTIDE SEQUENCE [LARGE SCALE GENOMIC DNA]</scope>
    <source>
        <strain evidence="2">CGMCC 4.6609</strain>
    </source>
</reference>
<organism evidence="1 2">
    <name type="scientific">Lentzea jiangxiensis</name>
    <dbReference type="NCBI Taxonomy" id="641025"/>
    <lineage>
        <taxon>Bacteria</taxon>
        <taxon>Bacillati</taxon>
        <taxon>Actinomycetota</taxon>
        <taxon>Actinomycetes</taxon>
        <taxon>Pseudonocardiales</taxon>
        <taxon>Pseudonocardiaceae</taxon>
        <taxon>Lentzea</taxon>
    </lineage>
</organism>
<evidence type="ECO:0000313" key="1">
    <source>
        <dbReference type="EMBL" id="SDP94019.1"/>
    </source>
</evidence>
<dbReference type="AlphaFoldDB" id="A0A1H0WTV2"/>
<accession>A0A1H0WTV2</accession>
<dbReference type="EMBL" id="FNIX01000023">
    <property type="protein sequence ID" value="SDP94019.1"/>
    <property type="molecule type" value="Genomic_DNA"/>
</dbReference>
<keyword evidence="2" id="KW-1185">Reference proteome</keyword>
<evidence type="ECO:0000313" key="2">
    <source>
        <dbReference type="Proteomes" id="UP000199691"/>
    </source>
</evidence>
<sequence>MSLACCTLTRVGFAQSEACPPQLANRRERSVALPGGHVVAAVRSDELRVLVSSNSLEVGSIDRDGDQVPFGMADADVLEVQHDRNRIFADRHIRYNNVSLPCVAVYHSWRHPDRQMLELRPQVVQCRRQPQPVVLRKNVGSRNLRFQPAERINFGEIELVRHGQLMKVPQGQTQLGGRCWSVLRQEVPPCDWPAVDHRWLKQRGHEPDCWEQTTLQPCRDVDFQSCRRFRA</sequence>
<name>A0A1H0WTV2_9PSEU</name>
<gene>
    <name evidence="1" type="ORF">SAMN05421507_12310</name>
</gene>
<dbReference type="Proteomes" id="UP000199691">
    <property type="component" value="Unassembled WGS sequence"/>
</dbReference>